<dbReference type="Gene3D" id="1.10.238.160">
    <property type="match status" value="1"/>
</dbReference>
<proteinExistence type="predicted"/>
<dbReference type="AlphaFoldDB" id="A0A518JU95"/>
<gene>
    <name evidence="1" type="ORF">Poly24_27700</name>
</gene>
<reference evidence="1 2" key="1">
    <citation type="submission" date="2019-02" db="EMBL/GenBank/DDBJ databases">
        <title>Deep-cultivation of Planctomycetes and their phenomic and genomic characterization uncovers novel biology.</title>
        <authorList>
            <person name="Wiegand S."/>
            <person name="Jogler M."/>
            <person name="Boedeker C."/>
            <person name="Pinto D."/>
            <person name="Vollmers J."/>
            <person name="Rivas-Marin E."/>
            <person name="Kohn T."/>
            <person name="Peeters S.H."/>
            <person name="Heuer A."/>
            <person name="Rast P."/>
            <person name="Oberbeckmann S."/>
            <person name="Bunk B."/>
            <person name="Jeske O."/>
            <person name="Meyerdierks A."/>
            <person name="Storesund J.E."/>
            <person name="Kallscheuer N."/>
            <person name="Luecker S."/>
            <person name="Lage O.M."/>
            <person name="Pohl T."/>
            <person name="Merkel B.J."/>
            <person name="Hornburger P."/>
            <person name="Mueller R.-W."/>
            <person name="Bruemmer F."/>
            <person name="Labrenz M."/>
            <person name="Spormann A.M."/>
            <person name="Op den Camp H."/>
            <person name="Overmann J."/>
            <person name="Amann R."/>
            <person name="Jetten M.S.M."/>
            <person name="Mascher T."/>
            <person name="Medema M.H."/>
            <person name="Devos D.P."/>
            <person name="Kaster A.-K."/>
            <person name="Ovreas L."/>
            <person name="Rohde M."/>
            <person name="Galperin M.Y."/>
            <person name="Jogler C."/>
        </authorList>
    </citation>
    <scope>NUCLEOTIDE SEQUENCE [LARGE SCALE GENOMIC DNA]</scope>
    <source>
        <strain evidence="1 2">Poly24</strain>
    </source>
</reference>
<dbReference type="EMBL" id="CP036348">
    <property type="protein sequence ID" value="QDV69056.1"/>
    <property type="molecule type" value="Genomic_DNA"/>
</dbReference>
<name>A0A518JU95_9BACT</name>
<dbReference type="KEGG" id="rcf:Poly24_27700"/>
<keyword evidence="2" id="KW-1185">Reference proteome</keyword>
<organism evidence="1 2">
    <name type="scientific">Rosistilla carotiformis</name>
    <dbReference type="NCBI Taxonomy" id="2528017"/>
    <lineage>
        <taxon>Bacteria</taxon>
        <taxon>Pseudomonadati</taxon>
        <taxon>Planctomycetota</taxon>
        <taxon>Planctomycetia</taxon>
        <taxon>Pirellulales</taxon>
        <taxon>Pirellulaceae</taxon>
        <taxon>Rosistilla</taxon>
    </lineage>
</organism>
<sequence length="182" mass="20502">MNSFETTNYKRVSQLSFYSVRLIMKDADISQAISRLLVALQEVVEVAPRILDDSIARVLERTKAAKSEPLSAEHATRGTIVSNSEKAKAVELRDAYLLGKLPDDGSLLIGNKEVSSLLNISPRTLSRLVDEKAMPNPIRLGNKVQWRLREIIEWVEADCPPQRHWNYSEGRGMNTRTKKGGR</sequence>
<dbReference type="Proteomes" id="UP000315082">
    <property type="component" value="Chromosome"/>
</dbReference>
<evidence type="ECO:0000313" key="2">
    <source>
        <dbReference type="Proteomes" id="UP000315082"/>
    </source>
</evidence>
<evidence type="ECO:0000313" key="1">
    <source>
        <dbReference type="EMBL" id="QDV69056.1"/>
    </source>
</evidence>
<accession>A0A518JU95</accession>
<protein>
    <submittedName>
        <fullName evidence="1">Prophage CP4-57 regulatory protein (AlpA)</fullName>
    </submittedName>
</protein>
<dbReference type="SUPFAM" id="SSF46955">
    <property type="entry name" value="Putative DNA-binding domain"/>
    <property type="match status" value="1"/>
</dbReference>
<dbReference type="InterPro" id="IPR009061">
    <property type="entry name" value="DNA-bd_dom_put_sf"/>
</dbReference>